<organism evidence="4 5">
    <name type="scientific">Gilliamella apicola</name>
    <dbReference type="NCBI Taxonomy" id="1196095"/>
    <lineage>
        <taxon>Bacteria</taxon>
        <taxon>Pseudomonadati</taxon>
        <taxon>Pseudomonadota</taxon>
        <taxon>Gammaproteobacteria</taxon>
        <taxon>Orbales</taxon>
        <taxon>Orbaceae</taxon>
        <taxon>Gilliamella</taxon>
    </lineage>
</organism>
<dbReference type="InterPro" id="IPR002495">
    <property type="entry name" value="Glyco_trans_8"/>
</dbReference>
<dbReference type="AlphaFoldDB" id="A0A556SRE0"/>
<dbReference type="PANTHER" id="PTHR13778:SF47">
    <property type="entry name" value="LIPOPOLYSACCHARIDE 1,3-GALACTOSYLTRANSFERASE"/>
    <property type="match status" value="1"/>
</dbReference>
<dbReference type="InterPro" id="IPR029044">
    <property type="entry name" value="Nucleotide-diphossugar_trans"/>
</dbReference>
<dbReference type="Gene3D" id="3.90.550.10">
    <property type="entry name" value="Spore Coat Polysaccharide Biosynthesis Protein SpsA, Chain A"/>
    <property type="match status" value="1"/>
</dbReference>
<reference evidence="4 5" key="1">
    <citation type="submission" date="2019-07" db="EMBL/GenBank/DDBJ databases">
        <title>Gilliamella genomes.</title>
        <authorList>
            <person name="Zheng H."/>
        </authorList>
    </citation>
    <scope>NUCLEOTIDE SEQUENCE [LARGE SCALE GENOMIC DNA]</scope>
    <source>
        <strain evidence="4 5">W8127</strain>
    </source>
</reference>
<dbReference type="CDD" id="cd04194">
    <property type="entry name" value="GT8_A4GalT_like"/>
    <property type="match status" value="1"/>
</dbReference>
<proteinExistence type="predicted"/>
<dbReference type="EMBL" id="VMHM01000005">
    <property type="protein sequence ID" value="TSK03710.1"/>
    <property type="molecule type" value="Genomic_DNA"/>
</dbReference>
<dbReference type="Proteomes" id="UP000319483">
    <property type="component" value="Unassembled WGS sequence"/>
</dbReference>
<evidence type="ECO:0000313" key="4">
    <source>
        <dbReference type="EMBL" id="TSK03710.1"/>
    </source>
</evidence>
<dbReference type="RefSeq" id="WP_144091671.1">
    <property type="nucleotide sequence ID" value="NZ_CAMLAP010000014.1"/>
</dbReference>
<evidence type="ECO:0000256" key="3">
    <source>
        <dbReference type="ARBA" id="ARBA00022723"/>
    </source>
</evidence>
<gene>
    <name evidence="4" type="ORF">FPQ15_04830</name>
</gene>
<evidence type="ECO:0000313" key="5">
    <source>
        <dbReference type="Proteomes" id="UP000319483"/>
    </source>
</evidence>
<name>A0A556SRE0_9GAMM</name>
<sequence>MNNSIINIVYCTDSNYFEHVGVSITSIILNNKHHNIHFHVFLYDVSEEEKNKLQEISSSITLYSIPIDELNKYPDIQNDKITHINRSMYIRLSVPRLLPDYVDKFIYLDGDILCFGDISSILNVNIDSVVCAVTTDSLDADNMLQNKKRLNLASEKYFNSGFLYINTENWKKFDTENKANQILLSPQNYNLSYPDQDALNIVLQNQVTYIDVKWNYLFTWMNDQEKESFFHNKQTLPYFVHFTGARKIWYKEHTGIAQNIYCFYKHFTPWCNQSLKSYKNKMRSVDYRIYAKQFLKKGKIIQAIKHYITYLIKLFGIK</sequence>
<dbReference type="SUPFAM" id="SSF53448">
    <property type="entry name" value="Nucleotide-diphospho-sugar transferases"/>
    <property type="match status" value="1"/>
</dbReference>
<dbReference type="Pfam" id="PF01501">
    <property type="entry name" value="Glyco_transf_8"/>
    <property type="match status" value="1"/>
</dbReference>
<evidence type="ECO:0000256" key="2">
    <source>
        <dbReference type="ARBA" id="ARBA00022679"/>
    </source>
</evidence>
<comment type="caution">
    <text evidence="4">The sequence shown here is derived from an EMBL/GenBank/DDBJ whole genome shotgun (WGS) entry which is preliminary data.</text>
</comment>
<keyword evidence="3" id="KW-0479">Metal-binding</keyword>
<dbReference type="PANTHER" id="PTHR13778">
    <property type="entry name" value="GLYCOSYLTRANSFERASE 8 DOMAIN-CONTAINING PROTEIN"/>
    <property type="match status" value="1"/>
</dbReference>
<dbReference type="GO" id="GO:0016757">
    <property type="term" value="F:glycosyltransferase activity"/>
    <property type="evidence" value="ECO:0007669"/>
    <property type="project" value="UniProtKB-KW"/>
</dbReference>
<accession>A0A556SRE0</accession>
<dbReference type="GO" id="GO:0046872">
    <property type="term" value="F:metal ion binding"/>
    <property type="evidence" value="ECO:0007669"/>
    <property type="project" value="UniProtKB-KW"/>
</dbReference>
<keyword evidence="2 4" id="KW-0808">Transferase</keyword>
<keyword evidence="1" id="KW-0328">Glycosyltransferase</keyword>
<evidence type="ECO:0000256" key="1">
    <source>
        <dbReference type="ARBA" id="ARBA00022676"/>
    </source>
</evidence>
<protein>
    <submittedName>
        <fullName evidence="4">Glycosyltransferase family 8 protein</fullName>
    </submittedName>
</protein>
<dbReference type="InterPro" id="IPR050748">
    <property type="entry name" value="Glycosyltrans_8_dom-fam"/>
</dbReference>